<organism evidence="4 5">
    <name type="scientific">Ensifer adhaerens</name>
    <name type="common">Sinorhizobium morelense</name>
    <dbReference type="NCBI Taxonomy" id="106592"/>
    <lineage>
        <taxon>Bacteria</taxon>
        <taxon>Pseudomonadati</taxon>
        <taxon>Pseudomonadota</taxon>
        <taxon>Alphaproteobacteria</taxon>
        <taxon>Hyphomicrobiales</taxon>
        <taxon>Rhizobiaceae</taxon>
        <taxon>Sinorhizobium/Ensifer group</taxon>
        <taxon>Ensifer</taxon>
    </lineage>
</organism>
<gene>
    <name evidence="4" type="ORF">NE863_10600</name>
</gene>
<dbReference type="OrthoDB" id="9805924at2"/>
<name>A0A9Q9D8A4_ENSAD</name>
<evidence type="ECO:0000313" key="4">
    <source>
        <dbReference type="EMBL" id="USJ21774.1"/>
    </source>
</evidence>
<proteinExistence type="predicted"/>
<dbReference type="PANTHER" id="PTHR10545:SF29">
    <property type="entry name" value="GH14572P-RELATED"/>
    <property type="match status" value="1"/>
</dbReference>
<evidence type="ECO:0000313" key="5">
    <source>
        <dbReference type="Proteomes" id="UP001055460"/>
    </source>
</evidence>
<dbReference type="AlphaFoldDB" id="A0A9Q9D8A4"/>
<dbReference type="GO" id="GO:0008080">
    <property type="term" value="F:N-acetyltransferase activity"/>
    <property type="evidence" value="ECO:0007669"/>
    <property type="project" value="UniProtKB-ARBA"/>
</dbReference>
<dbReference type="InterPro" id="IPR051016">
    <property type="entry name" value="Diverse_Substrate_AcTransf"/>
</dbReference>
<dbReference type="PANTHER" id="PTHR10545">
    <property type="entry name" value="DIAMINE N-ACETYLTRANSFERASE"/>
    <property type="match status" value="1"/>
</dbReference>
<dbReference type="PROSITE" id="PS51186">
    <property type="entry name" value="GNAT"/>
    <property type="match status" value="1"/>
</dbReference>
<keyword evidence="1" id="KW-0808">Transferase</keyword>
<dbReference type="Proteomes" id="UP001055460">
    <property type="component" value="Chromosome"/>
</dbReference>
<dbReference type="RefSeq" id="WP_110818667.1">
    <property type="nucleotide sequence ID" value="NZ_CP098807.1"/>
</dbReference>
<dbReference type="SUPFAM" id="SSF55729">
    <property type="entry name" value="Acyl-CoA N-acyltransferases (Nat)"/>
    <property type="match status" value="1"/>
</dbReference>
<dbReference type="Gene3D" id="3.40.630.30">
    <property type="match status" value="1"/>
</dbReference>
<sequence length="158" mass="17455">MPASPVIVRPFKRDDVACVLRLMRGLAVFEAYTDAFRVTESDLIEHGLGDNPRFGVLVAEFGGRVIGIAVHYVIPWTYDLKPTLVLKELFVDETARSLGAGAALIDALKRHAAAIGAPRIEWSVLASNENAKRFYLRQGAIHDAIWEPWTLPIGTDET</sequence>
<keyword evidence="2" id="KW-0012">Acyltransferase</keyword>
<feature type="domain" description="N-acetyltransferase" evidence="3">
    <location>
        <begin position="6"/>
        <end position="158"/>
    </location>
</feature>
<dbReference type="Pfam" id="PF00583">
    <property type="entry name" value="Acetyltransf_1"/>
    <property type="match status" value="1"/>
</dbReference>
<evidence type="ECO:0000256" key="2">
    <source>
        <dbReference type="ARBA" id="ARBA00023315"/>
    </source>
</evidence>
<evidence type="ECO:0000256" key="1">
    <source>
        <dbReference type="ARBA" id="ARBA00022679"/>
    </source>
</evidence>
<reference evidence="4" key="1">
    <citation type="submission" date="2022-06" db="EMBL/GenBank/DDBJ databases">
        <title>Physiological and biochemical characterization and genomic elucidation of a strain of the genus Ensifer adhaerens M8 that combines arsenic oxidation and chromium reduction.</title>
        <authorList>
            <person name="Li X."/>
            <person name="Yu c."/>
        </authorList>
    </citation>
    <scope>NUCLEOTIDE SEQUENCE</scope>
    <source>
        <strain evidence="4">M8</strain>
    </source>
</reference>
<dbReference type="CDD" id="cd04301">
    <property type="entry name" value="NAT_SF"/>
    <property type="match status" value="1"/>
</dbReference>
<dbReference type="InterPro" id="IPR016181">
    <property type="entry name" value="Acyl_CoA_acyltransferase"/>
</dbReference>
<dbReference type="InterPro" id="IPR000182">
    <property type="entry name" value="GNAT_dom"/>
</dbReference>
<evidence type="ECO:0000259" key="3">
    <source>
        <dbReference type="PROSITE" id="PS51186"/>
    </source>
</evidence>
<dbReference type="EMBL" id="CP098807">
    <property type="protein sequence ID" value="USJ21774.1"/>
    <property type="molecule type" value="Genomic_DNA"/>
</dbReference>
<protein>
    <submittedName>
        <fullName evidence="4">GNAT family N-acetyltransferase</fullName>
    </submittedName>
</protein>
<accession>A0A9Q9D8A4</accession>